<dbReference type="PANTHER" id="PTHR47534:SF3">
    <property type="entry name" value="ALCOHOL DEHYDROGENASE-LIKE C-TERMINAL DOMAIN-CONTAINING PROTEIN"/>
    <property type="match status" value="1"/>
</dbReference>
<keyword evidence="1" id="KW-0560">Oxidoreductase</keyword>
<protein>
    <recommendedName>
        <fullName evidence="4">Short-chain dehydrogenases/reductase</fullName>
    </recommendedName>
</protein>
<sequence>MVTLSHVQSSNAQIATTLPPGLVAVFVGATNGIGEYSLKEFARHAKKPRVYFVGRSQEAGDRIAGECRELNSEGEFIFIKADVSLLKNVDDVCRQLQRKEKTINLLFLTCGSALAHVGPEGLHIFMALAYYARARFIVNLLPLLRQAPSLRRVVTVMAAGHEGPIHTNDFQSRNIPWSRVRGHNVSMIDMMHEHMVDRAPEVSFVHDYPGPVKSGFGRETNGVLVRIAITAFKMVGPLIYIPSRESGERHLFFATSARYPPRAGAETKEAAGVPIPADMSVAGGTDGQKASGVYAVHWDGESAGAKSLKMLARLRNKDMVKQVWEHTISEFQRVTGSESLDQDE</sequence>
<dbReference type="EMBL" id="VCAU01000017">
    <property type="protein sequence ID" value="KAF9891583.1"/>
    <property type="molecule type" value="Genomic_DNA"/>
</dbReference>
<comment type="caution">
    <text evidence="2">The sequence shown here is derived from an EMBL/GenBank/DDBJ whole genome shotgun (WGS) entry which is preliminary data.</text>
</comment>
<dbReference type="Gene3D" id="3.40.50.720">
    <property type="entry name" value="NAD(P)-binding Rossmann-like Domain"/>
    <property type="match status" value="1"/>
</dbReference>
<organism evidence="2 3">
    <name type="scientific">Aspergillus nanangensis</name>
    <dbReference type="NCBI Taxonomy" id="2582783"/>
    <lineage>
        <taxon>Eukaryota</taxon>
        <taxon>Fungi</taxon>
        <taxon>Dikarya</taxon>
        <taxon>Ascomycota</taxon>
        <taxon>Pezizomycotina</taxon>
        <taxon>Eurotiomycetes</taxon>
        <taxon>Eurotiomycetidae</taxon>
        <taxon>Eurotiales</taxon>
        <taxon>Aspergillaceae</taxon>
        <taxon>Aspergillus</taxon>
        <taxon>Aspergillus subgen. Circumdati</taxon>
    </lineage>
</organism>
<reference evidence="2" key="1">
    <citation type="journal article" date="2019" name="Beilstein J. Org. Chem.">
        <title>Nanangenines: drimane sesquiterpenoids as the dominant metabolite cohort of a novel Australian fungus, Aspergillus nanangensis.</title>
        <authorList>
            <person name="Lacey H.J."/>
            <person name="Gilchrist C.L.M."/>
            <person name="Crombie A."/>
            <person name="Kalaitzis J.A."/>
            <person name="Vuong D."/>
            <person name="Rutledge P.J."/>
            <person name="Turner P."/>
            <person name="Pitt J.I."/>
            <person name="Lacey E."/>
            <person name="Chooi Y.H."/>
            <person name="Piggott A.M."/>
        </authorList>
    </citation>
    <scope>NUCLEOTIDE SEQUENCE</scope>
    <source>
        <strain evidence="2">MST-FP2251</strain>
    </source>
</reference>
<name>A0AAD4GXH7_ASPNN</name>
<evidence type="ECO:0000313" key="2">
    <source>
        <dbReference type="EMBL" id="KAF9891583.1"/>
    </source>
</evidence>
<gene>
    <name evidence="2" type="ORF">FE257_003594</name>
</gene>
<dbReference type="Proteomes" id="UP001194746">
    <property type="component" value="Unassembled WGS sequence"/>
</dbReference>
<dbReference type="PANTHER" id="PTHR47534">
    <property type="entry name" value="YALI0E05731P"/>
    <property type="match status" value="1"/>
</dbReference>
<dbReference type="Pfam" id="PF00106">
    <property type="entry name" value="adh_short"/>
    <property type="match status" value="1"/>
</dbReference>
<evidence type="ECO:0000256" key="1">
    <source>
        <dbReference type="ARBA" id="ARBA00023002"/>
    </source>
</evidence>
<dbReference type="InterPro" id="IPR002347">
    <property type="entry name" value="SDR_fam"/>
</dbReference>
<dbReference type="AlphaFoldDB" id="A0AAD4GXH7"/>
<dbReference type="InterPro" id="IPR036291">
    <property type="entry name" value="NAD(P)-bd_dom_sf"/>
</dbReference>
<reference evidence="2" key="2">
    <citation type="submission" date="2020-02" db="EMBL/GenBank/DDBJ databases">
        <authorList>
            <person name="Gilchrist C.L.M."/>
            <person name="Chooi Y.-H."/>
        </authorList>
    </citation>
    <scope>NUCLEOTIDE SEQUENCE</scope>
    <source>
        <strain evidence="2">MST-FP2251</strain>
    </source>
</reference>
<dbReference type="SUPFAM" id="SSF51735">
    <property type="entry name" value="NAD(P)-binding Rossmann-fold domains"/>
    <property type="match status" value="1"/>
</dbReference>
<accession>A0AAD4GXH7</accession>
<evidence type="ECO:0000313" key="3">
    <source>
        <dbReference type="Proteomes" id="UP001194746"/>
    </source>
</evidence>
<dbReference type="InterPro" id="IPR052228">
    <property type="entry name" value="Sec_Metab_Biosynth_Oxidored"/>
</dbReference>
<evidence type="ECO:0008006" key="4">
    <source>
        <dbReference type="Google" id="ProtNLM"/>
    </source>
</evidence>
<keyword evidence="3" id="KW-1185">Reference proteome</keyword>
<dbReference type="GO" id="GO:0016491">
    <property type="term" value="F:oxidoreductase activity"/>
    <property type="evidence" value="ECO:0007669"/>
    <property type="project" value="UniProtKB-KW"/>
</dbReference>
<proteinExistence type="predicted"/>